<keyword evidence="5 8" id="KW-0812">Transmembrane</keyword>
<feature type="transmembrane region" description="Helical" evidence="8">
    <location>
        <begin position="294"/>
        <end position="317"/>
    </location>
</feature>
<evidence type="ECO:0000313" key="9">
    <source>
        <dbReference type="EMBL" id="TDX53002.1"/>
    </source>
</evidence>
<keyword evidence="4" id="KW-1003">Cell membrane</keyword>
<gene>
    <name evidence="9" type="ORF">C7959_104130</name>
</gene>
<evidence type="ECO:0000256" key="4">
    <source>
        <dbReference type="ARBA" id="ARBA00022475"/>
    </source>
</evidence>
<feature type="transmembrane region" description="Helical" evidence="8">
    <location>
        <begin position="254"/>
        <end position="282"/>
    </location>
</feature>
<dbReference type="InterPro" id="IPR037294">
    <property type="entry name" value="ABC_BtuC-like"/>
</dbReference>
<evidence type="ECO:0000256" key="6">
    <source>
        <dbReference type="ARBA" id="ARBA00022989"/>
    </source>
</evidence>
<dbReference type="PANTHER" id="PTHR30472">
    <property type="entry name" value="FERRIC ENTEROBACTIN TRANSPORT SYSTEM PERMEASE PROTEIN"/>
    <property type="match status" value="1"/>
</dbReference>
<dbReference type="GO" id="GO:0033214">
    <property type="term" value="P:siderophore-iron import into cell"/>
    <property type="evidence" value="ECO:0007669"/>
    <property type="project" value="TreeGrafter"/>
</dbReference>
<accession>A0A4R8H0P5</accession>
<evidence type="ECO:0000256" key="1">
    <source>
        <dbReference type="ARBA" id="ARBA00004651"/>
    </source>
</evidence>
<feature type="transmembrane region" description="Helical" evidence="8">
    <location>
        <begin position="129"/>
        <end position="151"/>
    </location>
</feature>
<proteinExistence type="inferred from homology"/>
<evidence type="ECO:0000256" key="2">
    <source>
        <dbReference type="ARBA" id="ARBA00007935"/>
    </source>
</evidence>
<dbReference type="CDD" id="cd06550">
    <property type="entry name" value="TM_ABC_iron-siderophores_like"/>
    <property type="match status" value="1"/>
</dbReference>
<keyword evidence="10" id="KW-1185">Reference proteome</keyword>
<feature type="transmembrane region" description="Helical" evidence="8">
    <location>
        <begin position="12"/>
        <end position="33"/>
    </location>
</feature>
<sequence>MINDKKIKWRLIIVGLVIFLILTLMLAVSLGAVKLPFFKLAKLIASKIPLVKGLINNQNGFEVMETIIFKVRLPRVLLAALVGVALATAGTLFQSLLKNPMADPYIIGISSGASLGASLGFILKLNFDLYYFNIIPLLAFIGALLTAFIVYNLAKYKHKISIATLLLAGVAVGSFLSAIVSLLMVFNDDSMHQIVFWTMGSLATSGWKEVQMVWLYIIIAYIIIYFLAKDLNLILLGEESAQSLGVGVEKLKKILLVVGSLLTGSAVAVGGLIGFIGLIVPHIVRLLVGPDHRILIPSSALVGAIFLILTDTLARTVIAPTEIPVGIITALFGAPFFLYLLKTKKTI</sequence>
<evidence type="ECO:0000256" key="3">
    <source>
        <dbReference type="ARBA" id="ARBA00022448"/>
    </source>
</evidence>
<keyword evidence="3" id="KW-0813">Transport</keyword>
<protein>
    <submittedName>
        <fullName evidence="9">Iron complex transport system permease protein</fullName>
    </submittedName>
</protein>
<dbReference type="Proteomes" id="UP000295832">
    <property type="component" value="Unassembled WGS sequence"/>
</dbReference>
<feature type="transmembrane region" description="Helical" evidence="8">
    <location>
        <begin position="73"/>
        <end position="93"/>
    </location>
</feature>
<dbReference type="SUPFAM" id="SSF81345">
    <property type="entry name" value="ABC transporter involved in vitamin B12 uptake, BtuC"/>
    <property type="match status" value="1"/>
</dbReference>
<feature type="transmembrane region" description="Helical" evidence="8">
    <location>
        <begin position="163"/>
        <end position="184"/>
    </location>
</feature>
<comment type="similarity">
    <text evidence="2">Belongs to the binding-protein-dependent transport system permease family. FecCD subfamily.</text>
</comment>
<dbReference type="EMBL" id="SOEG01000004">
    <property type="protein sequence ID" value="TDX53002.1"/>
    <property type="molecule type" value="Genomic_DNA"/>
</dbReference>
<comment type="caution">
    <text evidence="9">The sequence shown here is derived from an EMBL/GenBank/DDBJ whole genome shotgun (WGS) entry which is preliminary data.</text>
</comment>
<feature type="transmembrane region" description="Helical" evidence="8">
    <location>
        <begin position="214"/>
        <end position="234"/>
    </location>
</feature>
<organism evidence="9 10">
    <name type="scientific">Orenia marismortui</name>
    <dbReference type="NCBI Taxonomy" id="46469"/>
    <lineage>
        <taxon>Bacteria</taxon>
        <taxon>Bacillati</taxon>
        <taxon>Bacillota</taxon>
        <taxon>Clostridia</taxon>
        <taxon>Halanaerobiales</taxon>
        <taxon>Halobacteroidaceae</taxon>
        <taxon>Orenia</taxon>
    </lineage>
</organism>
<evidence type="ECO:0000256" key="5">
    <source>
        <dbReference type="ARBA" id="ARBA00022692"/>
    </source>
</evidence>
<dbReference type="GO" id="GO:0022857">
    <property type="term" value="F:transmembrane transporter activity"/>
    <property type="evidence" value="ECO:0007669"/>
    <property type="project" value="InterPro"/>
</dbReference>
<dbReference type="Gene3D" id="1.10.3470.10">
    <property type="entry name" value="ABC transporter involved in vitamin B12 uptake, BtuC"/>
    <property type="match status" value="1"/>
</dbReference>
<dbReference type="Pfam" id="PF01032">
    <property type="entry name" value="FecCD"/>
    <property type="match status" value="1"/>
</dbReference>
<dbReference type="FunFam" id="1.10.3470.10:FF:000001">
    <property type="entry name" value="Vitamin B12 ABC transporter permease BtuC"/>
    <property type="match status" value="1"/>
</dbReference>
<comment type="subcellular location">
    <subcellularLocation>
        <location evidence="1">Cell membrane</location>
        <topology evidence="1">Multi-pass membrane protein</topology>
    </subcellularLocation>
</comment>
<evidence type="ECO:0000256" key="8">
    <source>
        <dbReference type="SAM" id="Phobius"/>
    </source>
</evidence>
<dbReference type="STRING" id="926561.GCA_000379025_00463"/>
<reference evidence="9 10" key="1">
    <citation type="submission" date="2019-03" db="EMBL/GenBank/DDBJ databases">
        <title>Subsurface microbial communities from deep shales in Ohio and West Virginia, USA.</title>
        <authorList>
            <person name="Wrighton K."/>
        </authorList>
    </citation>
    <scope>NUCLEOTIDE SEQUENCE [LARGE SCALE GENOMIC DNA]</scope>
    <source>
        <strain evidence="9 10">MSL 6dP</strain>
    </source>
</reference>
<keyword evidence="6 8" id="KW-1133">Transmembrane helix</keyword>
<evidence type="ECO:0000313" key="10">
    <source>
        <dbReference type="Proteomes" id="UP000295832"/>
    </source>
</evidence>
<feature type="transmembrane region" description="Helical" evidence="8">
    <location>
        <begin position="105"/>
        <end position="123"/>
    </location>
</feature>
<dbReference type="GO" id="GO:0005886">
    <property type="term" value="C:plasma membrane"/>
    <property type="evidence" value="ECO:0007669"/>
    <property type="project" value="UniProtKB-SubCell"/>
</dbReference>
<dbReference type="PANTHER" id="PTHR30472:SF25">
    <property type="entry name" value="ABC TRANSPORTER PERMEASE PROTEIN MJ0876-RELATED"/>
    <property type="match status" value="1"/>
</dbReference>
<name>A0A4R8H0P5_9FIRM</name>
<dbReference type="RefSeq" id="WP_134115314.1">
    <property type="nucleotide sequence ID" value="NZ_SOEG01000004.1"/>
</dbReference>
<evidence type="ECO:0000256" key="7">
    <source>
        <dbReference type="ARBA" id="ARBA00023136"/>
    </source>
</evidence>
<feature type="transmembrane region" description="Helical" evidence="8">
    <location>
        <begin position="323"/>
        <end position="341"/>
    </location>
</feature>
<keyword evidence="7 8" id="KW-0472">Membrane</keyword>
<dbReference type="AlphaFoldDB" id="A0A4R8H0P5"/>
<dbReference type="InterPro" id="IPR000522">
    <property type="entry name" value="ABC_transptr_permease_BtuC"/>
</dbReference>